<organism evidence="1">
    <name type="scientific">Woronichinia naegeliana WA131</name>
    <dbReference type="NCBI Taxonomy" id="2824559"/>
    <lineage>
        <taxon>Bacteria</taxon>
        <taxon>Bacillati</taxon>
        <taxon>Cyanobacteriota</taxon>
        <taxon>Cyanophyceae</taxon>
        <taxon>Synechococcales</taxon>
        <taxon>Coelosphaeriaceae</taxon>
        <taxon>Woronichinia</taxon>
    </lineage>
</organism>
<dbReference type="KEGG" id="wna:KA717_16525"/>
<accession>A0A977L232</accession>
<evidence type="ECO:0000313" key="1">
    <source>
        <dbReference type="EMBL" id="UXE63997.1"/>
    </source>
</evidence>
<dbReference type="Proteomes" id="UP001065613">
    <property type="component" value="Chromosome"/>
</dbReference>
<dbReference type="EMBL" id="CP073041">
    <property type="protein sequence ID" value="UXE63997.1"/>
    <property type="molecule type" value="Genomic_DNA"/>
</dbReference>
<dbReference type="AlphaFoldDB" id="A0A977L232"/>
<gene>
    <name evidence="1" type="ORF">KA717_16525</name>
</gene>
<sequence length="1066" mass="116769">MLTDTSHFSTNNIASVIPNTAQDINAINPYGLSPHSPSSLGADLSNSVALNVIANNPATLQPASVVVNSLPSGSRSSTASLSTNGQAVTGLTATKDSLTNPQLAASVPQLAPIVNFSQKSFTGYSNQDTSKAVYQITDNGSTLQLAGQAWKKIDFAYNVTANTVLEFDFRSDAIGNTQVIGFDNDNSYWNVNVNNPTGFKLYGYDQWVGWSQTLNNYKGTDWRTYSVKIGTNYTGAINYLFFANTPMTSNPLENSLFRNIRVYETNTSDTVAPTVASLNAPAITTSSKDYLFKVTYADNTVMNPGSLDSKDIRVTGANGFNQLAQFVSATSSSDRTTVEATYKITSNVGWGINDKNGVYTIALEGNQVSDYNYTFMAARTLGTFNINVPASSIVADTTLATPININPYLLSGYSNQDNPTSGKFQVTDSGSTLQLSGQTWKKLDFAYNVTANTVLSFDFRSDVMGVDHAIGFDNDNSYWNVNFNNPTGFLLYGSDTWPGWSQQLKNYSGTDWKSYSINIGKNYTGAIQYLFFANSPKTTNPLENSFFRNIRVYDINSLDTAAPTTTLSFPNATTSGGNTLNANNEYVFTVTYNDAWGIALTTVDSNDINVLSSNGNSQKATLVSATASSDRKTVTATYKILDNIGWSANQANQYTIQAQSNQVGDLNYNFITLQNIGNFTVQYTNTTTQQLLKSQSEFNFNVNYYSPIALNVNSLDNQDLLVTGPNGFQGFANFVSVQQNGSNQWVATYKITDSDGIWDAKNNGNYTINLQANQVSDISGAALSSGPMGNLVINTQETAMWFSGFENGFPGNEWLNYSNGTLVANGQPDYNYSSNWSILNQTQASQDGVAPLSGNSVYKGWINYQSADSHRPYPVLHVDPSSTYFPDTTFNSYLNGTPVPVVNRFYAWADWDPSSITSSDWLSFLTLGNNVNWNVVTMSLTGPQGKLEMAHAPFTDVLSTPTYMPQHQWVRFTTYVDFQHNLLYVWMNGQLTFKMTQGGNLNYTGGTDPNAAQTAYLRRAHWGLYANGNFSNATVYNDAIQLWTVQQPITDPTQEPWSPYDGNGLN</sequence>
<protein>
    <submittedName>
        <fullName evidence="1">Uncharacterized protein</fullName>
    </submittedName>
</protein>
<name>A0A977L232_9CYAN</name>
<proteinExistence type="predicted"/>
<reference evidence="1" key="1">
    <citation type="submission" date="2021-04" db="EMBL/GenBank/DDBJ databases">
        <title>Genome sequence of Woronichinia naegeliana from Washington state freshwater lake bloom.</title>
        <authorList>
            <person name="Dreher T.W."/>
        </authorList>
    </citation>
    <scope>NUCLEOTIDE SEQUENCE</scope>
    <source>
        <strain evidence="1">WA131</strain>
    </source>
</reference>